<name>A0ABQ8YDP9_9EUKA</name>
<feature type="compositionally biased region" description="Basic residues" evidence="1">
    <location>
        <begin position="230"/>
        <end position="243"/>
    </location>
</feature>
<reference evidence="2" key="1">
    <citation type="submission" date="2022-08" db="EMBL/GenBank/DDBJ databases">
        <title>Novel sulfate-reducing endosymbionts in the free-living metamonad Anaeramoeba.</title>
        <authorList>
            <person name="Jerlstrom-Hultqvist J."/>
            <person name="Cepicka I."/>
            <person name="Gallot-Lavallee L."/>
            <person name="Salas-Leiva D."/>
            <person name="Curtis B.A."/>
            <person name="Zahonova K."/>
            <person name="Pipaliya S."/>
            <person name="Dacks J."/>
            <person name="Roger A.J."/>
        </authorList>
    </citation>
    <scope>NUCLEOTIDE SEQUENCE</scope>
    <source>
        <strain evidence="2">Schooner1</strain>
    </source>
</reference>
<feature type="region of interest" description="Disordered" evidence="1">
    <location>
        <begin position="310"/>
        <end position="338"/>
    </location>
</feature>
<gene>
    <name evidence="2" type="ORF">M0813_02551</name>
</gene>
<evidence type="ECO:0000313" key="2">
    <source>
        <dbReference type="EMBL" id="KAJ6242703.1"/>
    </source>
</evidence>
<feature type="compositionally biased region" description="Basic and acidic residues" evidence="1">
    <location>
        <begin position="215"/>
        <end position="229"/>
    </location>
</feature>
<feature type="compositionally biased region" description="Polar residues" evidence="1">
    <location>
        <begin position="250"/>
        <end position="260"/>
    </location>
</feature>
<keyword evidence="3" id="KW-1185">Reference proteome</keyword>
<evidence type="ECO:0000256" key="1">
    <source>
        <dbReference type="SAM" id="MobiDB-lite"/>
    </source>
</evidence>
<organism evidence="2 3">
    <name type="scientific">Anaeramoeba flamelloides</name>
    <dbReference type="NCBI Taxonomy" id="1746091"/>
    <lineage>
        <taxon>Eukaryota</taxon>
        <taxon>Metamonada</taxon>
        <taxon>Anaeramoebidae</taxon>
        <taxon>Anaeramoeba</taxon>
    </lineage>
</organism>
<feature type="compositionally biased region" description="Low complexity" evidence="1">
    <location>
        <begin position="274"/>
        <end position="294"/>
    </location>
</feature>
<accession>A0ABQ8YDP9</accession>
<comment type="caution">
    <text evidence="2">The sequence shown here is derived from an EMBL/GenBank/DDBJ whole genome shotgun (WGS) entry which is preliminary data.</text>
</comment>
<feature type="region of interest" description="Disordered" evidence="1">
    <location>
        <begin position="175"/>
        <end position="294"/>
    </location>
</feature>
<protein>
    <submittedName>
        <fullName evidence="2">Uncharacterized protein</fullName>
    </submittedName>
</protein>
<dbReference type="EMBL" id="JAOAOG010000173">
    <property type="protein sequence ID" value="KAJ6242703.1"/>
    <property type="molecule type" value="Genomic_DNA"/>
</dbReference>
<feature type="region of interest" description="Disordered" evidence="1">
    <location>
        <begin position="503"/>
        <end position="523"/>
    </location>
</feature>
<dbReference type="Proteomes" id="UP001150062">
    <property type="component" value="Unassembled WGS sequence"/>
</dbReference>
<sequence length="751" mass="87370">MNNPQPLNSSKVVVGPFEYGKSTLLDILSSYSQKSIHQSSFTFYVPVEELKFDHVTIQKRWIWNGDEFEYSPHSDVVAILLHSSRYVPPKNSKIVHKSIIRYNTINNRSVEEQYGTKKLELVGVLASFRFLDKEVNKFSMKRKNGIRSRYSTKVVRPIVYAEEVQIVPTKNEIPTNFVFPKNEHPSSKKNPVFSKHKFVKNNSSTSNKQKNKRLNKNEKKNENEKEITKKKSKKINNQKKKKEIKANPNYNTKRNSNTNHKLGIDPDPRTQAIGNTTTGTNKSNNGNNNLDNKTLLQSSPKFQVNNAQLSQNQNQNQSQSQSQSQNQNQNQNINPNFNLYTNFNKQNVNNQIPNQTIGLNSSLNNQNNFNFINQPFNENFLFNPLLYLNDLQSNRQQEKPKFSSQFNRLPKNFQIPNSLNEFDRKRNNFNSPLIQNQVHPNYTINQSQQQQSHNLQSNYFSNQQHNQLEEKKMQIPTILQNQKNEGLFQLGNLSENIIKNYSNTNNNNNTNNNTDTSLGKNSTEPEFETEKFFNHKTNPKRKLNNTIGMLKNDPEILNITTNPINDFMVTRNDNHYNLLSDKNTIDKRNTLHLTKINKIERKLTTPNTNQAETTLSNETIGFSLSNDPCLAYSSDIILQQGISDPNRSLETFSRIVLYLETQSKRYEFSLKDNQMFRLSEVLKPHTYPKRRLLNTKNVPMQKKLIIILKENLKFDQIKWCSNWVLFDDILVTATKFFSCNRIIPLKFENID</sequence>
<feature type="compositionally biased region" description="Low complexity" evidence="1">
    <location>
        <begin position="503"/>
        <end position="514"/>
    </location>
</feature>
<proteinExistence type="predicted"/>
<evidence type="ECO:0000313" key="3">
    <source>
        <dbReference type="Proteomes" id="UP001150062"/>
    </source>
</evidence>